<dbReference type="GO" id="GO:0047499">
    <property type="term" value="F:calcium-independent phospholipase A2 activity"/>
    <property type="evidence" value="ECO:0007669"/>
    <property type="project" value="InterPro"/>
</dbReference>
<name>A0A443SHZ2_9ACAR</name>
<evidence type="ECO:0000313" key="16">
    <source>
        <dbReference type="Proteomes" id="UP000288716"/>
    </source>
</evidence>
<feature type="active site" description="Proton acceptor" evidence="13">
    <location>
        <position position="641"/>
    </location>
</feature>
<feature type="short sequence motif" description="GXGXXG" evidence="13">
    <location>
        <begin position="475"/>
        <end position="480"/>
    </location>
</feature>
<keyword evidence="8 12" id="KW-0040">ANK repeat</keyword>
<dbReference type="GO" id="GO:0044231">
    <property type="term" value="C:host cell presynaptic membrane"/>
    <property type="evidence" value="ECO:0007669"/>
    <property type="project" value="UniProtKB-KW"/>
</dbReference>
<gene>
    <name evidence="15" type="ORF">B4U80_04024</name>
</gene>
<evidence type="ECO:0000256" key="5">
    <source>
        <dbReference type="ARBA" id="ARBA00022737"/>
    </source>
</evidence>
<protein>
    <recommendedName>
        <fullName evidence="2">phospholipase A2</fullName>
        <ecNumber evidence="2">3.1.1.4</ecNumber>
    </recommendedName>
</protein>
<dbReference type="PANTHER" id="PTHR24139:SF34">
    <property type="entry name" value="85_88 KDA CALCIUM-INDEPENDENT PHOSPHOLIPASE A2"/>
    <property type="match status" value="1"/>
</dbReference>
<evidence type="ECO:0000313" key="15">
    <source>
        <dbReference type="EMBL" id="RWS27105.1"/>
    </source>
</evidence>
<evidence type="ECO:0000256" key="6">
    <source>
        <dbReference type="ARBA" id="ARBA00022801"/>
    </source>
</evidence>
<evidence type="ECO:0000256" key="4">
    <source>
        <dbReference type="ARBA" id="ARBA00022537"/>
    </source>
</evidence>
<dbReference type="EC" id="3.1.1.4" evidence="2"/>
<keyword evidence="3" id="KW-0268">Exocytosis</keyword>
<dbReference type="GO" id="GO:2000304">
    <property type="term" value="P:positive regulation of ceramide biosynthetic process"/>
    <property type="evidence" value="ECO:0007669"/>
    <property type="project" value="TreeGrafter"/>
</dbReference>
<dbReference type="PROSITE" id="PS50088">
    <property type="entry name" value="ANK_REPEAT"/>
    <property type="match status" value="3"/>
</dbReference>
<dbReference type="SUPFAM" id="SSF48403">
    <property type="entry name" value="Ankyrin repeat"/>
    <property type="match status" value="1"/>
</dbReference>
<feature type="repeat" description="ANK" evidence="12">
    <location>
        <begin position="312"/>
        <end position="344"/>
    </location>
</feature>
<keyword evidence="10" id="KW-1053">Target membrane</keyword>
<dbReference type="GO" id="GO:0006887">
    <property type="term" value="P:exocytosis"/>
    <property type="evidence" value="ECO:0007669"/>
    <property type="project" value="UniProtKB-KW"/>
</dbReference>
<dbReference type="STRING" id="299467.A0A443SHZ2"/>
<dbReference type="GO" id="GO:0052816">
    <property type="term" value="F:long-chain fatty acyl-CoA hydrolase activity"/>
    <property type="evidence" value="ECO:0007669"/>
    <property type="project" value="TreeGrafter"/>
</dbReference>
<evidence type="ECO:0000256" key="1">
    <source>
        <dbReference type="ARBA" id="ARBA00004175"/>
    </source>
</evidence>
<keyword evidence="7" id="KW-0638">Presynaptic neurotoxin</keyword>
<feature type="repeat" description="ANK" evidence="12">
    <location>
        <begin position="345"/>
        <end position="377"/>
    </location>
</feature>
<sequence length="692" mass="77832">MFRKLFPRRLKKPVDILMDAMTVFSVQLNELHVLKTDGFVSISERCEKSQTIYELVFQRKKDILSILRTKEKNVVEDTFETLKAIVNVVFREQPSISKEASAQILREIVSLTNTIKNDNWTVAHVVAFLGLPTLFTAAEVIPAINKQSSNEKITPLQIAIQKKNVPVIKAIMNHNAKLDIQDSNGNNAMHYAIISLKEIAIMVCKDTRYRKALSRRNNINCTPCHLACFAEKTDNLKELLRLGLTAKYVSLESNVEVNAINNGDVAFNSSLIEALDSEDMKYGGTPLHWVKSRVALEKILTIGYNINATNLNGETALHVMVRKERLECVVVLLCYGISTDTRAIREETALHYAVRMADLATVQALLVFDAKLDDLNEKGDSARHIASSSRDFDSEMILYALHSLGASRCNDDKRGCPDGCAHNGSFNGAVSHNEFADPFENWYKDYIQSNFLKTCVEELKNDENKNYVRLICFDGGGIRGLLTIQTLIELEKRLKYPFQCYFNWFAGTSTGSMIASLLCLDVPLPVIRALYLTIKEKVIHGSKPYNAQKLEVILKQYLGENTVMSDIKHAKLTITATLGDRKPAQLYLFRNYPSPREILSLNNQQQPLFCGNEYTTQKLWEACRGSGAAPTYFKAHGPFIDGGLIANNPTLDLLTEYTHYNDIRNSLGKEEEIEELQLVVSIGAGRLPTFPQ</sequence>
<keyword evidence="7" id="KW-0800">Toxin</keyword>
<reference evidence="15 16" key="1">
    <citation type="journal article" date="2018" name="Gigascience">
        <title>Genomes of trombidid mites reveal novel predicted allergens and laterally-transferred genes associated with secondary metabolism.</title>
        <authorList>
            <person name="Dong X."/>
            <person name="Chaisiri K."/>
            <person name="Xia D."/>
            <person name="Armstrong S.D."/>
            <person name="Fang Y."/>
            <person name="Donnelly M.J."/>
            <person name="Kadowaki T."/>
            <person name="McGarry J.W."/>
            <person name="Darby A.C."/>
            <person name="Makepeace B.L."/>
        </authorList>
    </citation>
    <scope>NUCLEOTIDE SEQUENCE [LARGE SCALE GENOMIC DNA]</scope>
    <source>
        <strain evidence="15">UoL-UT</strain>
    </source>
</reference>
<dbReference type="Gene3D" id="1.25.40.20">
    <property type="entry name" value="Ankyrin repeat-containing domain"/>
    <property type="match status" value="2"/>
</dbReference>
<dbReference type="InterPro" id="IPR047148">
    <property type="entry name" value="PLPL9"/>
</dbReference>
<dbReference type="GO" id="GO:0005739">
    <property type="term" value="C:mitochondrion"/>
    <property type="evidence" value="ECO:0007669"/>
    <property type="project" value="TreeGrafter"/>
</dbReference>
<feature type="domain" description="PNPLA" evidence="14">
    <location>
        <begin position="471"/>
        <end position="654"/>
    </location>
</feature>
<feature type="short sequence motif" description="DGA/G" evidence="13">
    <location>
        <begin position="641"/>
        <end position="643"/>
    </location>
</feature>
<dbReference type="OrthoDB" id="10021675at2759"/>
<dbReference type="PANTHER" id="PTHR24139">
    <property type="entry name" value="CALCIUM-INDEPENDENT PHOSPHOLIPASE A2"/>
    <property type="match status" value="1"/>
</dbReference>
<dbReference type="InterPro" id="IPR002641">
    <property type="entry name" value="PNPLA_dom"/>
</dbReference>
<comment type="catalytic activity">
    <reaction evidence="11">
        <text>a 1,2-diacyl-sn-glycero-3-phosphocholine + H2O = a 1-acyl-sn-glycero-3-phosphocholine + a fatty acid + H(+)</text>
        <dbReference type="Rhea" id="RHEA:15801"/>
        <dbReference type="ChEBI" id="CHEBI:15377"/>
        <dbReference type="ChEBI" id="CHEBI:15378"/>
        <dbReference type="ChEBI" id="CHEBI:28868"/>
        <dbReference type="ChEBI" id="CHEBI:57643"/>
        <dbReference type="ChEBI" id="CHEBI:58168"/>
        <dbReference type="EC" id="3.1.1.4"/>
    </reaction>
    <physiologicalReaction direction="left-to-right" evidence="11">
        <dbReference type="Rhea" id="RHEA:15802"/>
    </physiologicalReaction>
</comment>
<dbReference type="VEuPathDB" id="VectorBase:LDEU004935"/>
<evidence type="ECO:0000256" key="9">
    <source>
        <dbReference type="ARBA" id="ARBA00023098"/>
    </source>
</evidence>
<evidence type="ECO:0000256" key="8">
    <source>
        <dbReference type="ARBA" id="ARBA00023043"/>
    </source>
</evidence>
<keyword evidence="13" id="KW-0442">Lipid degradation</keyword>
<feature type="non-terminal residue" evidence="15">
    <location>
        <position position="692"/>
    </location>
</feature>
<keyword evidence="10" id="KW-0472">Membrane</keyword>
<proteinExistence type="predicted"/>
<dbReference type="PROSITE" id="PS51635">
    <property type="entry name" value="PNPLA"/>
    <property type="match status" value="1"/>
</dbReference>
<dbReference type="GO" id="GO:0044218">
    <property type="term" value="C:other organism cell membrane"/>
    <property type="evidence" value="ECO:0007669"/>
    <property type="project" value="UniProtKB-KW"/>
</dbReference>
<dbReference type="Pfam" id="PF01734">
    <property type="entry name" value="Patatin"/>
    <property type="match status" value="1"/>
</dbReference>
<accession>A0A443SHZ2</accession>
<evidence type="ECO:0000256" key="2">
    <source>
        <dbReference type="ARBA" id="ARBA00013278"/>
    </source>
</evidence>
<keyword evidence="5" id="KW-0677">Repeat</keyword>
<evidence type="ECO:0000256" key="7">
    <source>
        <dbReference type="ARBA" id="ARBA00023028"/>
    </source>
</evidence>
<keyword evidence="16" id="KW-1185">Reference proteome</keyword>
<keyword evidence="7" id="KW-0528">Neurotoxin</keyword>
<feature type="short sequence motif" description="GXSXG" evidence="13">
    <location>
        <begin position="507"/>
        <end position="511"/>
    </location>
</feature>
<dbReference type="InterPro" id="IPR016035">
    <property type="entry name" value="Acyl_Trfase/lysoPLipase"/>
</dbReference>
<dbReference type="SUPFAM" id="SSF52151">
    <property type="entry name" value="FabD/lysophospholipase-like"/>
    <property type="match status" value="1"/>
</dbReference>
<dbReference type="EMBL" id="NCKV01002250">
    <property type="protein sequence ID" value="RWS27105.1"/>
    <property type="molecule type" value="Genomic_DNA"/>
</dbReference>
<feature type="active site" description="Nucleophile" evidence="13">
    <location>
        <position position="509"/>
    </location>
</feature>
<evidence type="ECO:0000256" key="11">
    <source>
        <dbReference type="ARBA" id="ARBA00023422"/>
    </source>
</evidence>
<dbReference type="AlphaFoldDB" id="A0A443SHZ2"/>
<dbReference type="GO" id="GO:0016042">
    <property type="term" value="P:lipid catabolic process"/>
    <property type="evidence" value="ECO:0007669"/>
    <property type="project" value="UniProtKB-UniRule"/>
</dbReference>
<feature type="repeat" description="ANK" evidence="12">
    <location>
        <begin position="151"/>
        <end position="183"/>
    </location>
</feature>
<evidence type="ECO:0000256" key="13">
    <source>
        <dbReference type="PROSITE-ProRule" id="PRU01161"/>
    </source>
</evidence>
<evidence type="ECO:0000256" key="12">
    <source>
        <dbReference type="PROSITE-ProRule" id="PRU00023"/>
    </source>
</evidence>
<evidence type="ECO:0000256" key="3">
    <source>
        <dbReference type="ARBA" id="ARBA00022483"/>
    </source>
</evidence>
<keyword evidence="6 13" id="KW-0378">Hydrolase</keyword>
<keyword evidence="4" id="KW-1052">Target cell membrane</keyword>
<dbReference type="Gene3D" id="3.40.1090.10">
    <property type="entry name" value="Cytosolic phospholipase A2 catalytic domain"/>
    <property type="match status" value="1"/>
</dbReference>
<dbReference type="InterPro" id="IPR002110">
    <property type="entry name" value="Ankyrin_rpt"/>
</dbReference>
<evidence type="ECO:0000256" key="10">
    <source>
        <dbReference type="ARBA" id="ARBA00023298"/>
    </source>
</evidence>
<dbReference type="Pfam" id="PF12796">
    <property type="entry name" value="Ank_2"/>
    <property type="match status" value="2"/>
</dbReference>
<comment type="caution">
    <text evidence="15">The sequence shown here is derived from an EMBL/GenBank/DDBJ whole genome shotgun (WGS) entry which is preliminary data.</text>
</comment>
<dbReference type="Proteomes" id="UP000288716">
    <property type="component" value="Unassembled WGS sequence"/>
</dbReference>
<dbReference type="SMART" id="SM00248">
    <property type="entry name" value="ANK"/>
    <property type="match status" value="5"/>
</dbReference>
<organism evidence="15 16">
    <name type="scientific">Leptotrombidium deliense</name>
    <dbReference type="NCBI Taxonomy" id="299467"/>
    <lineage>
        <taxon>Eukaryota</taxon>
        <taxon>Metazoa</taxon>
        <taxon>Ecdysozoa</taxon>
        <taxon>Arthropoda</taxon>
        <taxon>Chelicerata</taxon>
        <taxon>Arachnida</taxon>
        <taxon>Acari</taxon>
        <taxon>Acariformes</taxon>
        <taxon>Trombidiformes</taxon>
        <taxon>Prostigmata</taxon>
        <taxon>Anystina</taxon>
        <taxon>Parasitengona</taxon>
        <taxon>Trombiculoidea</taxon>
        <taxon>Trombiculidae</taxon>
        <taxon>Leptotrombidium</taxon>
    </lineage>
</organism>
<evidence type="ECO:0000259" key="14">
    <source>
        <dbReference type="PROSITE" id="PS51635"/>
    </source>
</evidence>
<comment type="subcellular location">
    <subcellularLocation>
        <location evidence="1">Target cell membrane</location>
    </subcellularLocation>
</comment>
<keyword evidence="9 13" id="KW-0443">Lipid metabolism</keyword>
<dbReference type="InterPro" id="IPR036770">
    <property type="entry name" value="Ankyrin_rpt-contain_sf"/>
</dbReference>